<dbReference type="Gene3D" id="1.10.287.130">
    <property type="match status" value="1"/>
</dbReference>
<reference evidence="3 4" key="1">
    <citation type="submission" date="2024-04" db="EMBL/GenBank/DDBJ databases">
        <title>A novel species isolated from cricket.</title>
        <authorList>
            <person name="Wang H.-C."/>
        </authorList>
    </citation>
    <scope>NUCLEOTIDE SEQUENCE [LARGE SCALE GENOMIC DNA]</scope>
    <source>
        <strain evidence="3 4">WL0021</strain>
    </source>
</reference>
<dbReference type="EMBL" id="JBBYXI010000001">
    <property type="protein sequence ID" value="MEN3930012.1"/>
    <property type="molecule type" value="Genomic_DNA"/>
</dbReference>
<dbReference type="PANTHER" id="PTHR23408">
    <property type="entry name" value="METHYLMALONYL-COA MUTASE"/>
    <property type="match status" value="1"/>
</dbReference>
<proteinExistence type="inferred from homology"/>
<dbReference type="SUPFAM" id="SSF52540">
    <property type="entry name" value="P-loop containing nucleoside triphosphate hydrolases"/>
    <property type="match status" value="1"/>
</dbReference>
<comment type="caution">
    <text evidence="3">The sequence shown here is derived from an EMBL/GenBank/DDBJ whole genome shotgun (WGS) entry which is preliminary data.</text>
</comment>
<dbReference type="InterPro" id="IPR003593">
    <property type="entry name" value="AAA+_ATPase"/>
</dbReference>
<accession>A0ABV0BGB0</accession>
<dbReference type="RefSeq" id="WP_346335989.1">
    <property type="nucleotide sequence ID" value="NZ_JBBYXI010000001.1"/>
</dbReference>
<evidence type="ECO:0000313" key="4">
    <source>
        <dbReference type="Proteomes" id="UP001418637"/>
    </source>
</evidence>
<dbReference type="GO" id="GO:0016787">
    <property type="term" value="F:hydrolase activity"/>
    <property type="evidence" value="ECO:0007669"/>
    <property type="project" value="UniProtKB-KW"/>
</dbReference>
<dbReference type="InterPro" id="IPR005129">
    <property type="entry name" value="GTPase_ArgK"/>
</dbReference>
<comment type="similarity">
    <text evidence="1">Belongs to the SIMIBI class G3E GTPase family. ArgK/MeaB subfamily.</text>
</comment>
<feature type="domain" description="AAA+ ATPase" evidence="2">
    <location>
        <begin position="60"/>
        <end position="234"/>
    </location>
</feature>
<dbReference type="Gene3D" id="3.40.50.300">
    <property type="entry name" value="P-loop containing nucleotide triphosphate hydrolases"/>
    <property type="match status" value="1"/>
</dbReference>
<keyword evidence="4" id="KW-1185">Reference proteome</keyword>
<protein>
    <submittedName>
        <fullName evidence="3">Methylmalonyl Co-A mutase-associated GTPase MeaB</fullName>
        <ecNumber evidence="3">3.6.5.-</ecNumber>
    </submittedName>
</protein>
<dbReference type="NCBIfam" id="TIGR00750">
    <property type="entry name" value="lao"/>
    <property type="match status" value="1"/>
</dbReference>
<name>A0ABV0BGB0_9HYPH</name>
<sequence length="332" mass="35607">MTKTSAQQNTAPRRLPSADDILQGNRAALARAITLVESRRSDHRQEAQTLLRQLMPHTGKAIRVGVTGVPGVGKSTTINSLGAMLTEKGHKVAVLAVDPSSTHSGGAILGDKTRMDRLATNDNAFIRPSPSAGTLGGVAAKTREAMLLCEAAGYDVILIETVGVGQSETSVANLTDFFLVLMLAGAGDELQGIKKGIIELADMIAVNKADEKGNQDAAAAEYRSALRILSPASTQWKPPVVTISGLTGAGLEELWHHIEKHHEIMTAAGELSTKRQKQDIRWMWAMVEERIQERIAENIAAKERIPDIENALTSGQISPMAGAEEIFKLLNI</sequence>
<keyword evidence="3" id="KW-0378">Hydrolase</keyword>
<evidence type="ECO:0000256" key="1">
    <source>
        <dbReference type="ARBA" id="ARBA00009625"/>
    </source>
</evidence>
<dbReference type="CDD" id="cd03114">
    <property type="entry name" value="MMAA-like"/>
    <property type="match status" value="1"/>
</dbReference>
<dbReference type="PANTHER" id="PTHR23408:SF3">
    <property type="entry name" value="METHYLMALONIC ACIDURIA TYPE A PROTEIN, MITOCHONDRIAL"/>
    <property type="match status" value="1"/>
</dbReference>
<dbReference type="Proteomes" id="UP001418637">
    <property type="component" value="Unassembled WGS sequence"/>
</dbReference>
<dbReference type="EC" id="3.6.5.-" evidence="3"/>
<evidence type="ECO:0000259" key="2">
    <source>
        <dbReference type="SMART" id="SM00382"/>
    </source>
</evidence>
<dbReference type="Pfam" id="PF03308">
    <property type="entry name" value="MeaB"/>
    <property type="match status" value="1"/>
</dbReference>
<gene>
    <name evidence="3" type="primary">meaB</name>
    <name evidence="3" type="ORF">WJT86_02920</name>
</gene>
<dbReference type="InterPro" id="IPR027417">
    <property type="entry name" value="P-loop_NTPase"/>
</dbReference>
<organism evidence="3 4">
    <name type="scientific">Hohaiivirga grylli</name>
    <dbReference type="NCBI Taxonomy" id="3133970"/>
    <lineage>
        <taxon>Bacteria</taxon>
        <taxon>Pseudomonadati</taxon>
        <taxon>Pseudomonadota</taxon>
        <taxon>Alphaproteobacteria</taxon>
        <taxon>Hyphomicrobiales</taxon>
        <taxon>Methylobacteriaceae</taxon>
        <taxon>Hohaiivirga</taxon>
    </lineage>
</organism>
<dbReference type="SMART" id="SM00382">
    <property type="entry name" value="AAA"/>
    <property type="match status" value="1"/>
</dbReference>
<evidence type="ECO:0000313" key="3">
    <source>
        <dbReference type="EMBL" id="MEN3930012.1"/>
    </source>
</evidence>
<dbReference type="Gene3D" id="1.20.5.170">
    <property type="match status" value="1"/>
</dbReference>
<dbReference type="NCBIfam" id="NF006958">
    <property type="entry name" value="PRK09435.1"/>
    <property type="match status" value="1"/>
</dbReference>